<organism evidence="1 2">
    <name type="scientific">Trichonephila inaurata madagascariensis</name>
    <dbReference type="NCBI Taxonomy" id="2747483"/>
    <lineage>
        <taxon>Eukaryota</taxon>
        <taxon>Metazoa</taxon>
        <taxon>Ecdysozoa</taxon>
        <taxon>Arthropoda</taxon>
        <taxon>Chelicerata</taxon>
        <taxon>Arachnida</taxon>
        <taxon>Araneae</taxon>
        <taxon>Araneomorphae</taxon>
        <taxon>Entelegynae</taxon>
        <taxon>Araneoidea</taxon>
        <taxon>Nephilidae</taxon>
        <taxon>Trichonephila</taxon>
        <taxon>Trichonephila inaurata</taxon>
    </lineage>
</organism>
<dbReference type="AlphaFoldDB" id="A0A8X6X1H9"/>
<evidence type="ECO:0000313" key="2">
    <source>
        <dbReference type="Proteomes" id="UP000886998"/>
    </source>
</evidence>
<dbReference type="GO" id="GO:0003676">
    <property type="term" value="F:nucleic acid binding"/>
    <property type="evidence" value="ECO:0007669"/>
    <property type="project" value="InterPro"/>
</dbReference>
<dbReference type="EMBL" id="BMAV01004730">
    <property type="protein sequence ID" value="GFY45253.1"/>
    <property type="molecule type" value="Genomic_DNA"/>
</dbReference>
<protein>
    <submittedName>
        <fullName evidence="1">Transposable element Tc1 transposase</fullName>
    </submittedName>
</protein>
<name>A0A8X6X1H9_9ARAC</name>
<gene>
    <name evidence="1" type="primary">tc1a</name>
    <name evidence="1" type="ORF">TNIN_457001</name>
</gene>
<accession>A0A8X6X1H9</accession>
<reference evidence="1" key="1">
    <citation type="submission" date="2020-08" db="EMBL/GenBank/DDBJ databases">
        <title>Multicomponent nature underlies the extraordinary mechanical properties of spider dragline silk.</title>
        <authorList>
            <person name="Kono N."/>
            <person name="Nakamura H."/>
            <person name="Mori M."/>
            <person name="Yoshida Y."/>
            <person name="Ohtoshi R."/>
            <person name="Malay A.D."/>
            <person name="Moran D.A.P."/>
            <person name="Tomita M."/>
            <person name="Numata K."/>
            <person name="Arakawa K."/>
        </authorList>
    </citation>
    <scope>NUCLEOTIDE SEQUENCE</scope>
</reference>
<dbReference type="Gene3D" id="3.30.420.10">
    <property type="entry name" value="Ribonuclease H-like superfamily/Ribonuclease H"/>
    <property type="match status" value="1"/>
</dbReference>
<sequence>MAGYRSRVARRKPYISMTNRLKRIAFARERIHKPTVFWRTVIVSDESKFCIFGIKGRKLVWRKPCTRFKNGIQYQDKTR</sequence>
<dbReference type="OrthoDB" id="4843387at2759"/>
<dbReference type="InterPro" id="IPR036397">
    <property type="entry name" value="RNaseH_sf"/>
</dbReference>
<comment type="caution">
    <text evidence="1">The sequence shown here is derived from an EMBL/GenBank/DDBJ whole genome shotgun (WGS) entry which is preliminary data.</text>
</comment>
<proteinExistence type="predicted"/>
<keyword evidence="2" id="KW-1185">Reference proteome</keyword>
<evidence type="ECO:0000313" key="1">
    <source>
        <dbReference type="EMBL" id="GFY45253.1"/>
    </source>
</evidence>
<dbReference type="Proteomes" id="UP000886998">
    <property type="component" value="Unassembled WGS sequence"/>
</dbReference>